<organism evidence="2 3">
    <name type="scientific">Liquidambar formosana</name>
    <name type="common">Formosan gum</name>
    <dbReference type="NCBI Taxonomy" id="63359"/>
    <lineage>
        <taxon>Eukaryota</taxon>
        <taxon>Viridiplantae</taxon>
        <taxon>Streptophyta</taxon>
        <taxon>Embryophyta</taxon>
        <taxon>Tracheophyta</taxon>
        <taxon>Spermatophyta</taxon>
        <taxon>Magnoliopsida</taxon>
        <taxon>eudicotyledons</taxon>
        <taxon>Gunneridae</taxon>
        <taxon>Pentapetalae</taxon>
        <taxon>Saxifragales</taxon>
        <taxon>Altingiaceae</taxon>
        <taxon>Liquidambar</taxon>
    </lineage>
</organism>
<gene>
    <name evidence="2" type="ORF">L1049_018656</name>
</gene>
<accession>A0AAP0RAE0</accession>
<keyword evidence="1" id="KW-0472">Membrane</keyword>
<evidence type="ECO:0000313" key="2">
    <source>
        <dbReference type="EMBL" id="KAK9273844.1"/>
    </source>
</evidence>
<dbReference type="Proteomes" id="UP001415857">
    <property type="component" value="Unassembled WGS sequence"/>
</dbReference>
<evidence type="ECO:0000313" key="3">
    <source>
        <dbReference type="Proteomes" id="UP001415857"/>
    </source>
</evidence>
<dbReference type="EMBL" id="JBBPBK010000012">
    <property type="protein sequence ID" value="KAK9273844.1"/>
    <property type="molecule type" value="Genomic_DNA"/>
</dbReference>
<sequence length="104" mass="11727">MGLSFNPAVLDSLTVVHNLCFFFLFFFFFFLGFLFSVSPAMVLPGSWPVSKNEKGWWQWRGVAMVKNGGPAEVRVLGGKWSFSGRGERSDTIKLKLCGREGKRD</sequence>
<name>A0AAP0RAE0_LIQFO</name>
<reference evidence="2 3" key="1">
    <citation type="journal article" date="2024" name="Plant J.">
        <title>Genome sequences and population genomics reveal climatic adaptation and genomic divergence between two closely related sweetgum species.</title>
        <authorList>
            <person name="Xu W.Q."/>
            <person name="Ren C.Q."/>
            <person name="Zhang X.Y."/>
            <person name="Comes H.P."/>
            <person name="Liu X.H."/>
            <person name="Li Y.G."/>
            <person name="Kettle C.J."/>
            <person name="Jalonen R."/>
            <person name="Gaisberger H."/>
            <person name="Ma Y.Z."/>
            <person name="Qiu Y.X."/>
        </authorList>
    </citation>
    <scope>NUCLEOTIDE SEQUENCE [LARGE SCALE GENOMIC DNA]</scope>
    <source>
        <strain evidence="2">Hangzhou</strain>
    </source>
</reference>
<dbReference type="AlphaFoldDB" id="A0AAP0RAE0"/>
<keyword evidence="1" id="KW-1133">Transmembrane helix</keyword>
<evidence type="ECO:0000256" key="1">
    <source>
        <dbReference type="SAM" id="Phobius"/>
    </source>
</evidence>
<protein>
    <submittedName>
        <fullName evidence="2">Uncharacterized protein</fullName>
    </submittedName>
</protein>
<comment type="caution">
    <text evidence="2">The sequence shown here is derived from an EMBL/GenBank/DDBJ whole genome shotgun (WGS) entry which is preliminary data.</text>
</comment>
<keyword evidence="3" id="KW-1185">Reference proteome</keyword>
<proteinExistence type="predicted"/>
<feature type="transmembrane region" description="Helical" evidence="1">
    <location>
        <begin position="15"/>
        <end position="37"/>
    </location>
</feature>
<keyword evidence="1" id="KW-0812">Transmembrane</keyword>